<evidence type="ECO:0000313" key="9">
    <source>
        <dbReference type="EMBL" id="MBK1698164.1"/>
    </source>
</evidence>
<keyword evidence="4 7" id="KW-0812">Transmembrane</keyword>
<feature type="transmembrane region" description="Helical" evidence="7">
    <location>
        <begin position="397"/>
        <end position="417"/>
    </location>
</feature>
<protein>
    <recommendedName>
        <fullName evidence="7">TRAP transporter large permease protein</fullName>
    </recommendedName>
</protein>
<evidence type="ECO:0000256" key="4">
    <source>
        <dbReference type="ARBA" id="ARBA00022692"/>
    </source>
</evidence>
<dbReference type="Pfam" id="PF06808">
    <property type="entry name" value="DctM"/>
    <property type="match status" value="1"/>
</dbReference>
<feature type="transmembrane region" description="Helical" evidence="7">
    <location>
        <begin position="170"/>
        <end position="192"/>
    </location>
</feature>
<feature type="domain" description="TRAP C4-dicarboxylate transport system permease DctM subunit" evidence="8">
    <location>
        <begin position="6"/>
        <end position="417"/>
    </location>
</feature>
<comment type="caution">
    <text evidence="9">The sequence shown here is derived from an EMBL/GenBank/DDBJ whole genome shotgun (WGS) entry which is preliminary data.</text>
</comment>
<dbReference type="GO" id="GO:0022857">
    <property type="term" value="F:transmembrane transporter activity"/>
    <property type="evidence" value="ECO:0007669"/>
    <property type="project" value="UniProtKB-UniRule"/>
</dbReference>
<evidence type="ECO:0000256" key="6">
    <source>
        <dbReference type="ARBA" id="ARBA00023136"/>
    </source>
</evidence>
<feature type="transmembrane region" description="Helical" evidence="7">
    <location>
        <begin position="135"/>
        <end position="158"/>
    </location>
</feature>
<feature type="transmembrane region" description="Helical" evidence="7">
    <location>
        <begin position="47"/>
        <end position="69"/>
    </location>
</feature>
<comment type="function">
    <text evidence="7">Part of the tripartite ATP-independent periplasmic (TRAP) transport system.</text>
</comment>
<evidence type="ECO:0000256" key="5">
    <source>
        <dbReference type="ARBA" id="ARBA00022989"/>
    </source>
</evidence>
<feature type="transmembrane region" description="Helical" evidence="7">
    <location>
        <begin position="6"/>
        <end position="35"/>
    </location>
</feature>
<dbReference type="Proteomes" id="UP000778970">
    <property type="component" value="Unassembled WGS sequence"/>
</dbReference>
<evidence type="ECO:0000313" key="10">
    <source>
        <dbReference type="Proteomes" id="UP000778970"/>
    </source>
</evidence>
<dbReference type="EMBL" id="NRRE01000026">
    <property type="protein sequence ID" value="MBK1698164.1"/>
    <property type="molecule type" value="Genomic_DNA"/>
</dbReference>
<feature type="transmembrane region" description="Helical" evidence="7">
    <location>
        <begin position="273"/>
        <end position="293"/>
    </location>
</feature>
<comment type="subunit">
    <text evidence="7">The complex comprises the extracytoplasmic solute receptor protein and the two transmembrane proteins.</text>
</comment>
<reference evidence="9" key="2">
    <citation type="journal article" date="2020" name="Microorganisms">
        <title>Osmotic Adaptation and Compatible Solute Biosynthesis of Phototrophic Bacteria as Revealed from Genome Analyses.</title>
        <authorList>
            <person name="Imhoff J.F."/>
            <person name="Rahn T."/>
            <person name="Kunzel S."/>
            <person name="Keller A."/>
            <person name="Neulinger S.C."/>
        </authorList>
    </citation>
    <scope>NUCLEOTIDE SEQUENCE</scope>
    <source>
        <strain evidence="9">DSM 9154</strain>
    </source>
</reference>
<dbReference type="PIRSF" id="PIRSF006066">
    <property type="entry name" value="HI0050"/>
    <property type="match status" value="1"/>
</dbReference>
<keyword evidence="7" id="KW-0813">Transport</keyword>
<evidence type="ECO:0000256" key="7">
    <source>
        <dbReference type="RuleBase" id="RU369079"/>
    </source>
</evidence>
<keyword evidence="10" id="KW-1185">Reference proteome</keyword>
<feature type="transmembrane region" description="Helical" evidence="7">
    <location>
        <begin position="242"/>
        <end position="261"/>
    </location>
</feature>
<organism evidence="9 10">
    <name type="scientific">Rhodovibrio salinarum</name>
    <dbReference type="NCBI Taxonomy" id="1087"/>
    <lineage>
        <taxon>Bacteria</taxon>
        <taxon>Pseudomonadati</taxon>
        <taxon>Pseudomonadota</taxon>
        <taxon>Alphaproteobacteria</taxon>
        <taxon>Rhodospirillales</taxon>
        <taxon>Rhodovibrionaceae</taxon>
        <taxon>Rhodovibrio</taxon>
    </lineage>
</organism>
<comment type="similarity">
    <text evidence="7">Belongs to the TRAP transporter large permease family.</text>
</comment>
<comment type="subcellular location">
    <subcellularLocation>
        <location evidence="1 7">Cell inner membrane</location>
        <topology evidence="1 7">Multi-pass membrane protein</topology>
    </subcellularLocation>
</comment>
<evidence type="ECO:0000256" key="3">
    <source>
        <dbReference type="ARBA" id="ARBA00022519"/>
    </source>
</evidence>
<feature type="transmembrane region" description="Helical" evidence="7">
    <location>
        <begin position="359"/>
        <end position="385"/>
    </location>
</feature>
<evidence type="ECO:0000256" key="1">
    <source>
        <dbReference type="ARBA" id="ARBA00004429"/>
    </source>
</evidence>
<keyword evidence="2" id="KW-1003">Cell membrane</keyword>
<keyword evidence="5 7" id="KW-1133">Transmembrane helix</keyword>
<dbReference type="InterPro" id="IPR010656">
    <property type="entry name" value="DctM"/>
</dbReference>
<name>A0A934QJP7_9PROT</name>
<accession>A0A934QJP7</accession>
<proteinExistence type="inferred from homology"/>
<feature type="transmembrane region" description="Helical" evidence="7">
    <location>
        <begin position="334"/>
        <end position="353"/>
    </location>
</feature>
<feature type="transmembrane region" description="Helical" evidence="7">
    <location>
        <begin position="305"/>
        <end position="327"/>
    </location>
</feature>
<dbReference type="GO" id="GO:0005886">
    <property type="term" value="C:plasma membrane"/>
    <property type="evidence" value="ECO:0007669"/>
    <property type="project" value="UniProtKB-SubCell"/>
</dbReference>
<dbReference type="NCBIfam" id="TIGR00786">
    <property type="entry name" value="dctM"/>
    <property type="match status" value="1"/>
</dbReference>
<evidence type="ECO:0000259" key="8">
    <source>
        <dbReference type="Pfam" id="PF06808"/>
    </source>
</evidence>
<dbReference type="PANTHER" id="PTHR33362">
    <property type="entry name" value="SIALIC ACID TRAP TRANSPORTER PERMEASE PROTEIN SIAT-RELATED"/>
    <property type="match status" value="1"/>
</dbReference>
<feature type="transmembrane region" description="Helical" evidence="7">
    <location>
        <begin position="213"/>
        <end position="236"/>
    </location>
</feature>
<sequence>MTWAMLGVFIVLMVVGAPLFVSLLAAGLTGFAWIGDPSMLRLMIQQYFGGIDVFTLMAIPFFVLAGTLMNHAGLTDRLLVLCRAVVGFLRGGLGYVNVVASILFAGVNGSAAADSSALGSILIPAMEKDGFTRSYAAGLTAGSSLIGPIIPPSIFMILYGTMTGTSIGGLFVAGIIPGLVLGIAFIGLNWLHAKRNGFQPTGERFSMAALGRAVVYALPALIAPVIILGGIIWGVVTPTESGALAVAYVVIAGLLLTRQLTIRALAASVAETARLSSAIFLIIGAAAVIGWLLSFNQVPQAFASFVLEFAHSPLLVLVILSAITFVIGMFMEEIAALVLLTPVFAPVATAAGIDPFHFGIVMTLNITIALITPPMGACVYIVSAVGRVPLEDLFRTIWPFVVTALVALAVIILVPSITTGLPALFGF</sequence>
<dbReference type="AlphaFoldDB" id="A0A934QJP7"/>
<reference evidence="9" key="1">
    <citation type="submission" date="2017-08" db="EMBL/GenBank/DDBJ databases">
        <authorList>
            <person name="Imhoff J.F."/>
            <person name="Rahn T."/>
            <person name="Kuenzel S."/>
            <person name="Neulinger S.C."/>
        </authorList>
    </citation>
    <scope>NUCLEOTIDE SEQUENCE</scope>
    <source>
        <strain evidence="9">DSM 9154</strain>
    </source>
</reference>
<keyword evidence="6 7" id="KW-0472">Membrane</keyword>
<keyword evidence="3 7" id="KW-0997">Cell inner membrane</keyword>
<evidence type="ECO:0000256" key="2">
    <source>
        <dbReference type="ARBA" id="ARBA00022475"/>
    </source>
</evidence>
<gene>
    <name evidence="9" type="ORF">CKO21_13030</name>
</gene>
<dbReference type="PANTHER" id="PTHR33362:SF2">
    <property type="entry name" value="TRAP TRANSPORTER LARGE PERMEASE PROTEIN"/>
    <property type="match status" value="1"/>
</dbReference>
<dbReference type="InterPro" id="IPR004681">
    <property type="entry name" value="TRAP_DctM"/>
</dbReference>
<dbReference type="RefSeq" id="WP_027288704.1">
    <property type="nucleotide sequence ID" value="NZ_NRRE01000026.1"/>
</dbReference>